<dbReference type="InterPro" id="IPR027469">
    <property type="entry name" value="Cation_efflux_TMD_sf"/>
</dbReference>
<dbReference type="InterPro" id="IPR027470">
    <property type="entry name" value="Cation_efflux_CTD"/>
</dbReference>
<dbReference type="FunFam" id="1.20.1510.10:FF:000006">
    <property type="entry name" value="Divalent cation efflux transporter"/>
    <property type="match status" value="1"/>
</dbReference>
<comment type="subcellular location">
    <subcellularLocation>
        <location evidence="1">Membrane</location>
        <topology evidence="1">Multi-pass membrane protein</topology>
    </subcellularLocation>
</comment>
<name>F7PV94_9MOLU</name>
<evidence type="ECO:0000313" key="11">
    <source>
        <dbReference type="Proteomes" id="UP000005707"/>
    </source>
</evidence>
<evidence type="ECO:0000256" key="3">
    <source>
        <dbReference type="ARBA" id="ARBA00022448"/>
    </source>
</evidence>
<evidence type="ECO:0000256" key="2">
    <source>
        <dbReference type="ARBA" id="ARBA00008114"/>
    </source>
</evidence>
<feature type="transmembrane region" description="Helical" evidence="7">
    <location>
        <begin position="123"/>
        <end position="146"/>
    </location>
</feature>
<dbReference type="Pfam" id="PF01545">
    <property type="entry name" value="Cation_efflux"/>
    <property type="match status" value="1"/>
</dbReference>
<evidence type="ECO:0000256" key="7">
    <source>
        <dbReference type="SAM" id="Phobius"/>
    </source>
</evidence>
<keyword evidence="4 7" id="KW-0812">Transmembrane</keyword>
<feature type="transmembrane region" description="Helical" evidence="7">
    <location>
        <begin position="166"/>
        <end position="185"/>
    </location>
</feature>
<sequence>MEELEFRHKQARRVTFIGMLINIILVFVKFIFGFFGKSQALIADAVHSLSDFLSDIVILISMRYTKKPADDDHNYGHGKFETLATVMIGLLLIIVGFSLLRENGLIIWNFLFKGATIQSPKFVALYGVFTSIILKEISFYMTIVVAKKTGNESLRANAWHHRSDSISSIAALIGIGIALIFGESFAVFDPIASLVVSLFIMKVGLDIILPGVNQLVEASLSNDELEKIKKMTDSVDGVLNFHDLRTRKIGHYIAIDVHIMVDPDLSIEEAHNIATYLEFDYKHEFGRHTLVVIHIEPYFIDRSPI</sequence>
<organism evidence="10 11">
    <name type="scientific">Haloplasma contractile SSD-17B</name>
    <dbReference type="NCBI Taxonomy" id="1033810"/>
    <lineage>
        <taxon>Bacteria</taxon>
        <taxon>Bacillati</taxon>
        <taxon>Mycoplasmatota</taxon>
        <taxon>Mollicutes</taxon>
        <taxon>Haloplasmatales</taxon>
        <taxon>Haloplasmataceae</taxon>
        <taxon>Haloplasma</taxon>
    </lineage>
</organism>
<evidence type="ECO:0000259" key="9">
    <source>
        <dbReference type="Pfam" id="PF16916"/>
    </source>
</evidence>
<comment type="similarity">
    <text evidence="2">Belongs to the cation diffusion facilitator (CDF) transporter (TC 2.A.4) family.</text>
</comment>
<reference evidence="10 11" key="2">
    <citation type="journal article" date="2013" name="PLoS ONE">
        <title>INDIGO - INtegrated Data Warehouse of MIcrobial GenOmes with Examples from the Red Sea Extremophiles.</title>
        <authorList>
            <person name="Alam I."/>
            <person name="Antunes A."/>
            <person name="Kamau A.A."/>
            <person name="Ba Alawi W."/>
            <person name="Kalkatawi M."/>
            <person name="Stingl U."/>
            <person name="Bajic V.B."/>
        </authorList>
    </citation>
    <scope>NUCLEOTIDE SEQUENCE [LARGE SCALE GENOMIC DNA]</scope>
    <source>
        <strain evidence="10 11">SSD-17B</strain>
    </source>
</reference>
<dbReference type="GO" id="GO:0016020">
    <property type="term" value="C:membrane"/>
    <property type="evidence" value="ECO:0007669"/>
    <property type="project" value="UniProtKB-SubCell"/>
</dbReference>
<protein>
    <submittedName>
        <fullName evidence="10">Cation efflux system protein</fullName>
    </submittedName>
</protein>
<dbReference type="SUPFAM" id="SSF160240">
    <property type="entry name" value="Cation efflux protein cytoplasmic domain-like"/>
    <property type="match status" value="1"/>
</dbReference>
<dbReference type="InParanoid" id="F7PV94"/>
<dbReference type="InterPro" id="IPR058533">
    <property type="entry name" value="Cation_efflux_TM"/>
</dbReference>
<feature type="domain" description="Cation efflux protein transmembrane" evidence="8">
    <location>
        <begin position="16"/>
        <end position="215"/>
    </location>
</feature>
<evidence type="ECO:0000259" key="8">
    <source>
        <dbReference type="Pfam" id="PF01545"/>
    </source>
</evidence>
<dbReference type="InterPro" id="IPR002524">
    <property type="entry name" value="Cation_efflux"/>
</dbReference>
<accession>F7PV94</accession>
<dbReference type="Gene3D" id="1.20.1510.10">
    <property type="entry name" value="Cation efflux protein transmembrane domain"/>
    <property type="match status" value="1"/>
</dbReference>
<evidence type="ECO:0000256" key="6">
    <source>
        <dbReference type="ARBA" id="ARBA00023136"/>
    </source>
</evidence>
<keyword evidence="5 7" id="KW-1133">Transmembrane helix</keyword>
<evidence type="ECO:0000256" key="1">
    <source>
        <dbReference type="ARBA" id="ARBA00004141"/>
    </source>
</evidence>
<dbReference type="InterPro" id="IPR036837">
    <property type="entry name" value="Cation_efflux_CTD_sf"/>
</dbReference>
<dbReference type="FunCoup" id="F7PV94">
    <property type="interactions" value="331"/>
</dbReference>
<feature type="transmembrane region" description="Helical" evidence="7">
    <location>
        <begin position="83"/>
        <end position="111"/>
    </location>
</feature>
<dbReference type="Gene3D" id="3.30.70.1350">
    <property type="entry name" value="Cation efflux protein, cytoplasmic domain"/>
    <property type="match status" value="1"/>
</dbReference>
<keyword evidence="6 7" id="KW-0472">Membrane</keyword>
<dbReference type="STRING" id="1033810.HLPCO_001281"/>
<dbReference type="PANTHER" id="PTHR43840">
    <property type="entry name" value="MITOCHONDRIAL METAL TRANSPORTER 1-RELATED"/>
    <property type="match status" value="1"/>
</dbReference>
<dbReference type="GO" id="GO:0008324">
    <property type="term" value="F:monoatomic cation transmembrane transporter activity"/>
    <property type="evidence" value="ECO:0007669"/>
    <property type="project" value="InterPro"/>
</dbReference>
<dbReference type="EMBL" id="AFNU02000003">
    <property type="protein sequence ID" value="ERJ12941.1"/>
    <property type="molecule type" value="Genomic_DNA"/>
</dbReference>
<feature type="transmembrane region" description="Helical" evidence="7">
    <location>
        <begin position="14"/>
        <end position="35"/>
    </location>
</feature>
<dbReference type="PANTHER" id="PTHR43840:SF15">
    <property type="entry name" value="MITOCHONDRIAL METAL TRANSPORTER 1-RELATED"/>
    <property type="match status" value="1"/>
</dbReference>
<proteinExistence type="inferred from homology"/>
<reference evidence="10 11" key="1">
    <citation type="journal article" date="2011" name="J. Bacteriol.">
        <title>Genome sequence of Haloplasma contractile, an unusual contractile bacterium from a deep-sea anoxic brine lake.</title>
        <authorList>
            <person name="Antunes A."/>
            <person name="Alam I."/>
            <person name="El Dorry H."/>
            <person name="Siam R."/>
            <person name="Robertson A."/>
            <person name="Bajic V.B."/>
            <person name="Stingl U."/>
        </authorList>
    </citation>
    <scope>NUCLEOTIDE SEQUENCE [LARGE SCALE GENOMIC DNA]</scope>
    <source>
        <strain evidence="10 11">SSD-17B</strain>
    </source>
</reference>
<keyword evidence="11" id="KW-1185">Reference proteome</keyword>
<dbReference type="NCBIfam" id="TIGR01297">
    <property type="entry name" value="CDF"/>
    <property type="match status" value="1"/>
</dbReference>
<feature type="domain" description="Cation efflux protein cytoplasmic" evidence="9">
    <location>
        <begin position="220"/>
        <end position="298"/>
    </location>
</feature>
<dbReference type="eggNOG" id="COG0053">
    <property type="taxonomic scope" value="Bacteria"/>
</dbReference>
<dbReference type="Pfam" id="PF16916">
    <property type="entry name" value="ZT_dimer"/>
    <property type="match status" value="1"/>
</dbReference>
<comment type="caution">
    <text evidence="10">The sequence shown here is derived from an EMBL/GenBank/DDBJ whole genome shotgun (WGS) entry which is preliminary data.</text>
</comment>
<evidence type="ECO:0000256" key="4">
    <source>
        <dbReference type="ARBA" id="ARBA00022692"/>
    </source>
</evidence>
<dbReference type="Proteomes" id="UP000005707">
    <property type="component" value="Unassembled WGS sequence"/>
</dbReference>
<dbReference type="InterPro" id="IPR050291">
    <property type="entry name" value="CDF_Transporter"/>
</dbReference>
<dbReference type="RefSeq" id="WP_008825646.1">
    <property type="nucleotide sequence ID" value="NZ_AFNU02000003.1"/>
</dbReference>
<dbReference type="OrthoDB" id="9806522at2"/>
<evidence type="ECO:0000256" key="5">
    <source>
        <dbReference type="ARBA" id="ARBA00022989"/>
    </source>
</evidence>
<keyword evidence="3" id="KW-0813">Transport</keyword>
<evidence type="ECO:0000313" key="10">
    <source>
        <dbReference type="EMBL" id="ERJ12941.1"/>
    </source>
</evidence>
<dbReference type="AlphaFoldDB" id="F7PV94"/>
<dbReference type="SUPFAM" id="SSF161111">
    <property type="entry name" value="Cation efflux protein transmembrane domain-like"/>
    <property type="match status" value="1"/>
</dbReference>
<gene>
    <name evidence="10" type="ORF">HLPCO_001281</name>
</gene>